<gene>
    <name evidence="1" type="ORF">V8G54_037208</name>
</gene>
<keyword evidence="2" id="KW-1185">Reference proteome</keyword>
<sequence>MSRKLSPTVPQKDCRVILLILFVLPQPGIPQEFPKLCPFQMLAQMPVIVHSKKVGQYRIIISLDPSLYILLHSLHNVQNLSNKEFLLKALALPTSVNYQNLSQYRLIVVPKELVTVISDKAHQSRHIAIHWWWIRPLQLHLNKKLPENLCSPINHPLNKISSQILYLNTWPTAKKPVEIQSQLAQRRENIQQLQKLNGVLLTLSNCLPKLKKRQYTRLRSYLRKATHPHIQSNPLKHIIAKLILSLKQMLHSKLQMLPPLSYIPLNALYIIELRHRNLKVIQIQCLQTCPNIRTPHLNINPHTPIQPVIGNQPPQNRLQLLHNRYRQRRRRNACHTITRRSRRHRQWYAILSQQQPELILQLAQCSIQQPTIEFPMLRFAKILQFLLQIRQINLISNGIVFQILNYVFQPLYSQPTIVPQEPQRLLETFQH</sequence>
<organism evidence="1 2">
    <name type="scientific">Vigna mungo</name>
    <name type="common">Black gram</name>
    <name type="synonym">Phaseolus mungo</name>
    <dbReference type="NCBI Taxonomy" id="3915"/>
    <lineage>
        <taxon>Eukaryota</taxon>
        <taxon>Viridiplantae</taxon>
        <taxon>Streptophyta</taxon>
        <taxon>Embryophyta</taxon>
        <taxon>Tracheophyta</taxon>
        <taxon>Spermatophyta</taxon>
        <taxon>Magnoliopsida</taxon>
        <taxon>eudicotyledons</taxon>
        <taxon>Gunneridae</taxon>
        <taxon>Pentapetalae</taxon>
        <taxon>rosids</taxon>
        <taxon>fabids</taxon>
        <taxon>Fabales</taxon>
        <taxon>Fabaceae</taxon>
        <taxon>Papilionoideae</taxon>
        <taxon>50 kb inversion clade</taxon>
        <taxon>NPAAA clade</taxon>
        <taxon>indigoferoid/millettioid clade</taxon>
        <taxon>Phaseoleae</taxon>
        <taxon>Vigna</taxon>
    </lineage>
</organism>
<proteinExistence type="predicted"/>
<evidence type="ECO:0000313" key="1">
    <source>
        <dbReference type="EMBL" id="WVY91694.1"/>
    </source>
</evidence>
<dbReference type="AlphaFoldDB" id="A0AAQ3MJV4"/>
<dbReference type="Proteomes" id="UP001374535">
    <property type="component" value="Chromosome 11"/>
</dbReference>
<reference evidence="1 2" key="1">
    <citation type="journal article" date="2023" name="Life. Sci Alliance">
        <title>Evolutionary insights into 3D genome organization and epigenetic landscape of Vigna mungo.</title>
        <authorList>
            <person name="Junaid A."/>
            <person name="Singh B."/>
            <person name="Bhatia S."/>
        </authorList>
    </citation>
    <scope>NUCLEOTIDE SEQUENCE [LARGE SCALE GENOMIC DNA]</scope>
    <source>
        <strain evidence="1">Urdbean</strain>
    </source>
</reference>
<name>A0AAQ3MJV4_VIGMU</name>
<protein>
    <submittedName>
        <fullName evidence="1">Uncharacterized protein</fullName>
    </submittedName>
</protein>
<accession>A0AAQ3MJV4</accession>
<evidence type="ECO:0000313" key="2">
    <source>
        <dbReference type="Proteomes" id="UP001374535"/>
    </source>
</evidence>
<dbReference type="EMBL" id="CP144690">
    <property type="protein sequence ID" value="WVY91694.1"/>
    <property type="molecule type" value="Genomic_DNA"/>
</dbReference>